<name>A0AAV1GXU2_XYRNO</name>
<evidence type="ECO:0000313" key="1">
    <source>
        <dbReference type="EMBL" id="CAJ1078363.1"/>
    </source>
</evidence>
<accession>A0AAV1GXU2</accession>
<protein>
    <submittedName>
        <fullName evidence="1">Uncharacterized protein</fullName>
    </submittedName>
</protein>
<proteinExistence type="predicted"/>
<keyword evidence="2" id="KW-1185">Reference proteome</keyword>
<organism evidence="1 2">
    <name type="scientific">Xyrichtys novacula</name>
    <name type="common">Pearly razorfish</name>
    <name type="synonym">Hemipteronotus novacula</name>
    <dbReference type="NCBI Taxonomy" id="13765"/>
    <lineage>
        <taxon>Eukaryota</taxon>
        <taxon>Metazoa</taxon>
        <taxon>Chordata</taxon>
        <taxon>Craniata</taxon>
        <taxon>Vertebrata</taxon>
        <taxon>Euteleostomi</taxon>
        <taxon>Actinopterygii</taxon>
        <taxon>Neopterygii</taxon>
        <taxon>Teleostei</taxon>
        <taxon>Neoteleostei</taxon>
        <taxon>Acanthomorphata</taxon>
        <taxon>Eupercaria</taxon>
        <taxon>Labriformes</taxon>
        <taxon>Labridae</taxon>
        <taxon>Xyrichtys</taxon>
    </lineage>
</organism>
<dbReference type="Proteomes" id="UP001178508">
    <property type="component" value="Chromosome 17"/>
</dbReference>
<dbReference type="AlphaFoldDB" id="A0AAV1GXU2"/>
<sequence>MQACVELLGGIAIVDKSPPELLNISLLFLFSLSKTVTSHLRAVPSSTAEETVPLRGARL</sequence>
<dbReference type="EMBL" id="OY660880">
    <property type="protein sequence ID" value="CAJ1078363.1"/>
    <property type="molecule type" value="Genomic_DNA"/>
</dbReference>
<reference evidence="1" key="1">
    <citation type="submission" date="2023-08" db="EMBL/GenBank/DDBJ databases">
        <authorList>
            <person name="Alioto T."/>
            <person name="Alioto T."/>
            <person name="Gomez Garrido J."/>
        </authorList>
    </citation>
    <scope>NUCLEOTIDE SEQUENCE</scope>
</reference>
<gene>
    <name evidence="1" type="ORF">XNOV1_A019466</name>
</gene>
<evidence type="ECO:0000313" key="2">
    <source>
        <dbReference type="Proteomes" id="UP001178508"/>
    </source>
</evidence>